<accession>A0A1J5PI66</accession>
<dbReference type="CDD" id="cd07247">
    <property type="entry name" value="SgaA_N_like"/>
    <property type="match status" value="1"/>
</dbReference>
<protein>
    <submittedName>
        <fullName evidence="2">Glyoxalase-like domain protein</fullName>
    </submittedName>
</protein>
<dbReference type="PROSITE" id="PS51819">
    <property type="entry name" value="VOC"/>
    <property type="match status" value="1"/>
</dbReference>
<dbReference type="PANTHER" id="PTHR33993">
    <property type="entry name" value="GLYOXALASE-RELATED"/>
    <property type="match status" value="1"/>
</dbReference>
<dbReference type="PANTHER" id="PTHR33993:SF2">
    <property type="entry name" value="VOC DOMAIN-CONTAINING PROTEIN"/>
    <property type="match status" value="1"/>
</dbReference>
<dbReference type="EMBL" id="MLJW01006064">
    <property type="protein sequence ID" value="OIQ67228.1"/>
    <property type="molecule type" value="Genomic_DNA"/>
</dbReference>
<dbReference type="SUPFAM" id="SSF54593">
    <property type="entry name" value="Glyoxalase/Bleomycin resistance protein/Dihydroxybiphenyl dioxygenase"/>
    <property type="match status" value="1"/>
</dbReference>
<dbReference type="InterPro" id="IPR037523">
    <property type="entry name" value="VOC_core"/>
</dbReference>
<comment type="caution">
    <text evidence="2">The sequence shown here is derived from an EMBL/GenBank/DDBJ whole genome shotgun (WGS) entry which is preliminary data.</text>
</comment>
<gene>
    <name evidence="2" type="ORF">GALL_511950</name>
</gene>
<reference evidence="2" key="1">
    <citation type="submission" date="2016-10" db="EMBL/GenBank/DDBJ databases">
        <title>Sequence of Gallionella enrichment culture.</title>
        <authorList>
            <person name="Poehlein A."/>
            <person name="Muehling M."/>
            <person name="Daniel R."/>
        </authorList>
    </citation>
    <scope>NUCLEOTIDE SEQUENCE</scope>
</reference>
<evidence type="ECO:0000259" key="1">
    <source>
        <dbReference type="PROSITE" id="PS51819"/>
    </source>
</evidence>
<feature type="domain" description="VOC" evidence="1">
    <location>
        <begin position="5"/>
        <end position="128"/>
    </location>
</feature>
<dbReference type="InterPro" id="IPR052164">
    <property type="entry name" value="Anthracycline_SecMetBiosynth"/>
</dbReference>
<proteinExistence type="predicted"/>
<name>A0A1J5PI66_9ZZZZ</name>
<dbReference type="AlphaFoldDB" id="A0A1J5PI66"/>
<dbReference type="InterPro" id="IPR029068">
    <property type="entry name" value="Glyas_Bleomycin-R_OHBP_Dase"/>
</dbReference>
<evidence type="ECO:0000313" key="2">
    <source>
        <dbReference type="EMBL" id="OIQ67228.1"/>
    </source>
</evidence>
<organism evidence="2">
    <name type="scientific">mine drainage metagenome</name>
    <dbReference type="NCBI Taxonomy" id="410659"/>
    <lineage>
        <taxon>unclassified sequences</taxon>
        <taxon>metagenomes</taxon>
        <taxon>ecological metagenomes</taxon>
    </lineage>
</organism>
<sequence>MDNNPVGWFEIYVQDMARARRFYEAMLQRKLERLAMPESLQGECLEMWTFPMQMDRMGAAGALVKMPGAPSGGMGTLVYFSCDDCAVEAARIVPAGGRIERPKMAIGEYGHIVIAVDTEGNTFGLHSMQ</sequence>
<dbReference type="Gene3D" id="3.10.180.10">
    <property type="entry name" value="2,3-Dihydroxybiphenyl 1,2-Dioxygenase, domain 1"/>
    <property type="match status" value="1"/>
</dbReference>
<dbReference type="InterPro" id="IPR004360">
    <property type="entry name" value="Glyas_Fos-R_dOase_dom"/>
</dbReference>
<dbReference type="Pfam" id="PF00903">
    <property type="entry name" value="Glyoxalase"/>
    <property type="match status" value="1"/>
</dbReference>